<dbReference type="EMBL" id="NVUL01000001">
    <property type="protein sequence ID" value="PCI82437.1"/>
    <property type="molecule type" value="Genomic_DNA"/>
</dbReference>
<dbReference type="PANTHER" id="PTHR30258">
    <property type="entry name" value="TYPE II SECRETION SYSTEM PROTEIN GSPE-RELATED"/>
    <property type="match status" value="1"/>
</dbReference>
<sequence length="829" mass="92439">MQSDSAIVMGPSSGMNSQSPVIMKIDLQPPPFSDVHEGPEYSNTSVTIELNNNSRTKGKLTQFNASTETISILEPRANNPTDIDMANIKFLRLEKPYQLMLESQNTEEKIKGLDVDTAARSFEVFFKDRTEITGKTYGSRTDKNGLHFYEQTKVGRKWRYCTHLFVSKASIESNTIGGQIGDLLVQEKQISQEALSTALEEQQTERSRTIGEYLVSNKIVDADELEGALSRQKNMPNLKLGEILLSEDLVTEVQLQDALKEQKKSRKSALGEILVNAGVIAKDEIQQSLAKKLGIPFVNLREFIVEPEVIRVLTAAIAFKHKVVPLYVYEGKIVVAIENPMDWQVTDALSFNINKYVEPVMASPEDINWALQFYYSSEDIEATIADFDGELDADGEDDSYDSTLFSAAETAQVTDNVVVRIVNKIVEDAHRQKVSDIHIEPGMGKQKVVVRFRKDGVLATYYKFPTKYRAVFVSRIKVMAHLDISNKNKPQDGKINFRHFAPVDVELRVATIPTAGGIEDVVIRLLSGGKCMPINAIGLSSDNLDRLLDGISRPHGLFLVCGPTGSGKSTTLHSVLNYLNGTERKIWTAEDPVEITQPGLRQVEVNDKVGMTFSIAMRAFLRADPDIIMVGEMRDHETASTAIEASLTGHLVLSTLHTNSAAESIVRLLDMDMDPFNFADAMIGVLSQRLTRTLCTSCKKAYTPEKRELEFLAVEYCSEAMSGDSRSAPSDEEVIRQIELWHKDFAQKGQFTLYKAPGCMDCLDTGYRGRMGVHELLMNNSEIKNLVLRRAPASEVHIAAIKAGMHTRKQDGIEKILMGYTDYTQIRTL</sequence>
<evidence type="ECO:0000256" key="3">
    <source>
        <dbReference type="ARBA" id="ARBA00022840"/>
    </source>
</evidence>
<dbReference type="Gene3D" id="3.30.450.90">
    <property type="match status" value="1"/>
</dbReference>
<dbReference type="Pfam" id="PF00437">
    <property type="entry name" value="T2SSE"/>
    <property type="match status" value="1"/>
</dbReference>
<evidence type="ECO:0000313" key="5">
    <source>
        <dbReference type="EMBL" id="PCI82437.1"/>
    </source>
</evidence>
<dbReference type="GO" id="GO:0005524">
    <property type="term" value="F:ATP binding"/>
    <property type="evidence" value="ECO:0007669"/>
    <property type="project" value="UniProtKB-KW"/>
</dbReference>
<dbReference type="InterPro" id="IPR007831">
    <property type="entry name" value="T2SS_GspE_N"/>
</dbReference>
<evidence type="ECO:0000313" key="6">
    <source>
        <dbReference type="Proteomes" id="UP000218767"/>
    </source>
</evidence>
<dbReference type="CDD" id="cd01129">
    <property type="entry name" value="PulE-GspE-like"/>
    <property type="match status" value="1"/>
</dbReference>
<dbReference type="GO" id="GO:0005886">
    <property type="term" value="C:plasma membrane"/>
    <property type="evidence" value="ECO:0007669"/>
    <property type="project" value="TreeGrafter"/>
</dbReference>
<name>A0A2A4XK11_9GAMM</name>
<dbReference type="SUPFAM" id="SSF160246">
    <property type="entry name" value="EspE N-terminal domain-like"/>
    <property type="match status" value="2"/>
</dbReference>
<dbReference type="AlphaFoldDB" id="A0A2A4XK11"/>
<feature type="domain" description="Bacterial type II secretion system protein E" evidence="4">
    <location>
        <begin position="621"/>
        <end position="635"/>
    </location>
</feature>
<keyword evidence="3" id="KW-0067">ATP-binding</keyword>
<dbReference type="InterPro" id="IPR003593">
    <property type="entry name" value="AAA+_ATPase"/>
</dbReference>
<evidence type="ECO:0000256" key="2">
    <source>
        <dbReference type="ARBA" id="ARBA00022741"/>
    </source>
</evidence>
<proteinExistence type="inferred from homology"/>
<evidence type="ECO:0000256" key="1">
    <source>
        <dbReference type="ARBA" id="ARBA00006611"/>
    </source>
</evidence>
<evidence type="ECO:0000259" key="4">
    <source>
        <dbReference type="PROSITE" id="PS00662"/>
    </source>
</evidence>
<dbReference type="Gene3D" id="3.30.300.160">
    <property type="entry name" value="Type II secretion system, protein E, N-terminal domain"/>
    <property type="match status" value="1"/>
</dbReference>
<dbReference type="InterPro" id="IPR027417">
    <property type="entry name" value="P-loop_NTPase"/>
</dbReference>
<dbReference type="PANTHER" id="PTHR30258:SF1">
    <property type="entry name" value="PROTEIN TRANSPORT PROTEIN HOFB HOMOLOG"/>
    <property type="match status" value="1"/>
</dbReference>
<comment type="caution">
    <text evidence="5">The sequence shown here is derived from an EMBL/GenBank/DDBJ whole genome shotgun (WGS) entry which is preliminary data.</text>
</comment>
<dbReference type="GO" id="GO:0016887">
    <property type="term" value="F:ATP hydrolysis activity"/>
    <property type="evidence" value="ECO:0007669"/>
    <property type="project" value="TreeGrafter"/>
</dbReference>
<dbReference type="SMART" id="SM00382">
    <property type="entry name" value="AAA"/>
    <property type="match status" value="1"/>
</dbReference>
<accession>A0A2A4XK11</accession>
<organism evidence="5 6">
    <name type="scientific">SAR86 cluster bacterium</name>
    <dbReference type="NCBI Taxonomy" id="2030880"/>
    <lineage>
        <taxon>Bacteria</taxon>
        <taxon>Pseudomonadati</taxon>
        <taxon>Pseudomonadota</taxon>
        <taxon>Gammaproteobacteria</taxon>
        <taxon>SAR86 cluster</taxon>
    </lineage>
</organism>
<keyword evidence="2" id="KW-0547">Nucleotide-binding</keyword>
<comment type="similarity">
    <text evidence="1">Belongs to the GSP E family.</text>
</comment>
<dbReference type="Gene3D" id="3.40.50.300">
    <property type="entry name" value="P-loop containing nucleotide triphosphate hydrolases"/>
    <property type="match status" value="1"/>
</dbReference>
<dbReference type="InterPro" id="IPR001482">
    <property type="entry name" value="T2SS/T4SS_dom"/>
</dbReference>
<dbReference type="Proteomes" id="UP000218767">
    <property type="component" value="Unassembled WGS sequence"/>
</dbReference>
<dbReference type="SUPFAM" id="SSF52540">
    <property type="entry name" value="P-loop containing nucleoside triphosphate hydrolases"/>
    <property type="match status" value="1"/>
</dbReference>
<dbReference type="PROSITE" id="PS00662">
    <property type="entry name" value="T2SP_E"/>
    <property type="match status" value="1"/>
</dbReference>
<protein>
    <submittedName>
        <fullName evidence="5">Pilus assembly protein PilB</fullName>
    </submittedName>
</protein>
<reference evidence="6" key="1">
    <citation type="submission" date="2017-08" db="EMBL/GenBank/DDBJ databases">
        <title>A dynamic microbial community with high functional redundancy inhabits the cold, oxic subseafloor aquifer.</title>
        <authorList>
            <person name="Tully B.J."/>
            <person name="Wheat C.G."/>
            <person name="Glazer B.T."/>
            <person name="Huber J.A."/>
        </authorList>
    </citation>
    <scope>NUCLEOTIDE SEQUENCE [LARGE SCALE GENOMIC DNA]</scope>
</reference>
<gene>
    <name evidence="5" type="ORF">COB20_00190</name>
</gene>
<dbReference type="InterPro" id="IPR037257">
    <property type="entry name" value="T2SS_E_N_sf"/>
</dbReference>
<dbReference type="Pfam" id="PF05157">
    <property type="entry name" value="MshEN"/>
    <property type="match status" value="1"/>
</dbReference>